<accession>A0A317EPF4</accession>
<protein>
    <submittedName>
        <fullName evidence="3">TlpA family protein disulfide reductase</fullName>
    </submittedName>
</protein>
<evidence type="ECO:0000313" key="4">
    <source>
        <dbReference type="Proteomes" id="UP000245379"/>
    </source>
</evidence>
<dbReference type="InterPro" id="IPR013766">
    <property type="entry name" value="Thioredoxin_domain"/>
</dbReference>
<dbReference type="PANTHER" id="PTHR42852:SF13">
    <property type="entry name" value="PROTEIN DIPZ"/>
    <property type="match status" value="1"/>
</dbReference>
<name>A0A317EPF4_9SPHI</name>
<dbReference type="CDD" id="cd02966">
    <property type="entry name" value="TlpA_like_family"/>
    <property type="match status" value="1"/>
</dbReference>
<evidence type="ECO:0000256" key="1">
    <source>
        <dbReference type="ARBA" id="ARBA00023284"/>
    </source>
</evidence>
<comment type="caution">
    <text evidence="3">The sequence shown here is derived from an EMBL/GenBank/DDBJ whole genome shotgun (WGS) entry which is preliminary data.</text>
</comment>
<keyword evidence="4" id="KW-1185">Reference proteome</keyword>
<dbReference type="InterPro" id="IPR000866">
    <property type="entry name" value="AhpC/TSA"/>
</dbReference>
<dbReference type="Pfam" id="PF00578">
    <property type="entry name" value="AhpC-TSA"/>
    <property type="match status" value="1"/>
</dbReference>
<dbReference type="PANTHER" id="PTHR42852">
    <property type="entry name" value="THIOL:DISULFIDE INTERCHANGE PROTEIN DSBE"/>
    <property type="match status" value="1"/>
</dbReference>
<dbReference type="GO" id="GO:0016209">
    <property type="term" value="F:antioxidant activity"/>
    <property type="evidence" value="ECO:0007669"/>
    <property type="project" value="InterPro"/>
</dbReference>
<dbReference type="RefSeq" id="WP_109925827.1">
    <property type="nucleotide sequence ID" value="NZ_QGNZ01000002.1"/>
</dbReference>
<dbReference type="OrthoDB" id="9815205at2"/>
<dbReference type="InterPro" id="IPR017937">
    <property type="entry name" value="Thioredoxin_CS"/>
</dbReference>
<sequence length="189" mass="21476">MKLIKQNIFNIIVITLLLVIVLVPDAKAFVLRGLMEIGLYAPKTEVAAPVNVGLEGIRFKDEKGKIIDLGDLKGKVIFLNFWATWCPPCRAEMPSLNTLYRRFKNDKNVIFIFADADGDLPKAGQFMLNKKFELPIYKAESSIPEQIFKSSLPTTVIFDKQGRLSFKHEGLADYSDQKFIDFIEKLKSM</sequence>
<dbReference type="SUPFAM" id="SSF52833">
    <property type="entry name" value="Thioredoxin-like"/>
    <property type="match status" value="1"/>
</dbReference>
<dbReference type="Proteomes" id="UP000245379">
    <property type="component" value="Unassembled WGS sequence"/>
</dbReference>
<dbReference type="PROSITE" id="PS51352">
    <property type="entry name" value="THIOREDOXIN_2"/>
    <property type="match status" value="1"/>
</dbReference>
<feature type="domain" description="Thioredoxin" evidence="2">
    <location>
        <begin position="35"/>
        <end position="188"/>
    </location>
</feature>
<dbReference type="PROSITE" id="PS00194">
    <property type="entry name" value="THIOREDOXIN_1"/>
    <property type="match status" value="1"/>
</dbReference>
<evidence type="ECO:0000313" key="3">
    <source>
        <dbReference type="EMBL" id="PWS28067.1"/>
    </source>
</evidence>
<organism evidence="3 4">
    <name type="scientific">Pedobacter yonginense</name>
    <dbReference type="NCBI Taxonomy" id="651869"/>
    <lineage>
        <taxon>Bacteria</taxon>
        <taxon>Pseudomonadati</taxon>
        <taxon>Bacteroidota</taxon>
        <taxon>Sphingobacteriia</taxon>
        <taxon>Sphingobacteriales</taxon>
        <taxon>Sphingobacteriaceae</taxon>
        <taxon>Pedobacter</taxon>
    </lineage>
</organism>
<proteinExistence type="predicted"/>
<dbReference type="InterPro" id="IPR036249">
    <property type="entry name" value="Thioredoxin-like_sf"/>
</dbReference>
<dbReference type="InterPro" id="IPR050553">
    <property type="entry name" value="Thioredoxin_ResA/DsbE_sf"/>
</dbReference>
<dbReference type="GO" id="GO:0016491">
    <property type="term" value="F:oxidoreductase activity"/>
    <property type="evidence" value="ECO:0007669"/>
    <property type="project" value="InterPro"/>
</dbReference>
<dbReference type="AlphaFoldDB" id="A0A317EPF4"/>
<reference evidence="3 4" key="1">
    <citation type="submission" date="2018-05" db="EMBL/GenBank/DDBJ databases">
        <title>Pedobacter paludis sp. nov., isolated from wetland soil.</title>
        <authorList>
            <person name="Zhang Y."/>
            <person name="Wang G."/>
        </authorList>
    </citation>
    <scope>NUCLEOTIDE SEQUENCE [LARGE SCALE GENOMIC DNA]</scope>
    <source>
        <strain evidence="3 4">KCTC22721</strain>
    </source>
</reference>
<dbReference type="EMBL" id="QGNZ01000002">
    <property type="protein sequence ID" value="PWS28067.1"/>
    <property type="molecule type" value="Genomic_DNA"/>
</dbReference>
<keyword evidence="1" id="KW-0676">Redox-active center</keyword>
<dbReference type="Gene3D" id="3.40.30.10">
    <property type="entry name" value="Glutaredoxin"/>
    <property type="match status" value="1"/>
</dbReference>
<evidence type="ECO:0000259" key="2">
    <source>
        <dbReference type="PROSITE" id="PS51352"/>
    </source>
</evidence>
<gene>
    <name evidence="3" type="ORF">DHW03_10945</name>
</gene>